<evidence type="ECO:0000256" key="1">
    <source>
        <dbReference type="ARBA" id="ARBA00001933"/>
    </source>
</evidence>
<keyword evidence="5" id="KW-1185">Reference proteome</keyword>
<evidence type="ECO:0000256" key="3">
    <source>
        <dbReference type="RuleBase" id="RU003560"/>
    </source>
</evidence>
<gene>
    <name evidence="4" type="ORF">P4I72_10765</name>
</gene>
<comment type="cofactor">
    <cofactor evidence="1">
        <name>pyridoxal 5'-phosphate</name>
        <dbReference type="ChEBI" id="CHEBI:597326"/>
    </cofactor>
</comment>
<reference evidence="4 5" key="1">
    <citation type="submission" date="2023-03" db="EMBL/GenBank/DDBJ databases">
        <title>Bacillus Genome Sequencing.</title>
        <authorList>
            <person name="Dunlap C."/>
        </authorList>
    </citation>
    <scope>NUCLEOTIDE SEQUENCE [LARGE SCALE GENOMIC DNA]</scope>
    <source>
        <strain evidence="4 5">BD-533</strain>
    </source>
</reference>
<dbReference type="InterPro" id="IPR049704">
    <property type="entry name" value="Aminotrans_3_PPA_site"/>
</dbReference>
<evidence type="ECO:0000313" key="5">
    <source>
        <dbReference type="Proteomes" id="UP001338137"/>
    </source>
</evidence>
<dbReference type="PANTHER" id="PTHR43713">
    <property type="entry name" value="GLUTAMATE-1-SEMIALDEHYDE 2,1-AMINOMUTASE"/>
    <property type="match status" value="1"/>
</dbReference>
<dbReference type="Proteomes" id="UP001338137">
    <property type="component" value="Unassembled WGS sequence"/>
</dbReference>
<dbReference type="Pfam" id="PF00202">
    <property type="entry name" value="Aminotran_3"/>
    <property type="match status" value="1"/>
</dbReference>
<dbReference type="GO" id="GO:0008483">
    <property type="term" value="F:transaminase activity"/>
    <property type="evidence" value="ECO:0007669"/>
    <property type="project" value="UniProtKB-KW"/>
</dbReference>
<sequence length="425" mass="46919">MKETIEQMNFTRSLEWLEQASVIIPGGCSTLAKSPDRLFPGYTALCCAEAKGSQFTDLDGHVWLDCEMAMGTVPWGHARAEVNDAIIQQLAKGISFSTASDLELEAAKLLLKRFGGRYKSLKFAKGGADVVSAAVRAARAYSGKSKVIATAYHGWHDWSSYGYYGQEAAALGIPSNIRETTSWVNSGANAIMDLLASEAGDMACIVLCPNEWEKEELRKVVTDCNHRKVTVIFDEVTSGIRMGKQATAGEFDIWPDILCLSKGMANGLPLAVIMGGDPWMSLLADIKFSSAHASEAIAFAALIACEELMEQAPVWPSWRDNTASMMKQLKELMVSLGLHDLELQGTYASFCIRQPSKSYFYQDPFREFLVKHLASDGIFSKGYFVFSDCHTIDDLERVQMSIESALRLWNEANVLLANDQRRNGR</sequence>
<comment type="caution">
    <text evidence="4">The sequence shown here is derived from an EMBL/GenBank/DDBJ whole genome shotgun (WGS) entry which is preliminary data.</text>
</comment>
<keyword evidence="2 3" id="KW-0663">Pyridoxal phosphate</keyword>
<protein>
    <submittedName>
        <fullName evidence="4">Aminotransferase class III-fold pyridoxal phosphate-dependent enzyme</fullName>
    </submittedName>
</protein>
<dbReference type="Gene3D" id="3.40.640.10">
    <property type="entry name" value="Type I PLP-dependent aspartate aminotransferase-like (Major domain)"/>
    <property type="match status" value="1"/>
</dbReference>
<accession>A0ABU6G0B7</accession>
<name>A0ABU6G0B7_9BACL</name>
<organism evidence="4 5">
    <name type="scientific">Paenibacillus alba</name>
    <dbReference type="NCBI Taxonomy" id="1197127"/>
    <lineage>
        <taxon>Bacteria</taxon>
        <taxon>Bacillati</taxon>
        <taxon>Bacillota</taxon>
        <taxon>Bacilli</taxon>
        <taxon>Bacillales</taxon>
        <taxon>Paenibacillaceae</taxon>
        <taxon>Paenibacillus</taxon>
    </lineage>
</organism>
<proteinExistence type="inferred from homology"/>
<dbReference type="SUPFAM" id="SSF53383">
    <property type="entry name" value="PLP-dependent transferases"/>
    <property type="match status" value="1"/>
</dbReference>
<dbReference type="InterPro" id="IPR005814">
    <property type="entry name" value="Aminotrans_3"/>
</dbReference>
<evidence type="ECO:0000313" key="4">
    <source>
        <dbReference type="EMBL" id="MEC0227606.1"/>
    </source>
</evidence>
<dbReference type="InterPro" id="IPR015422">
    <property type="entry name" value="PyrdxlP-dep_Trfase_small"/>
</dbReference>
<evidence type="ECO:0000256" key="2">
    <source>
        <dbReference type="ARBA" id="ARBA00022898"/>
    </source>
</evidence>
<dbReference type="RefSeq" id="WP_326071915.1">
    <property type="nucleotide sequence ID" value="NZ_JARLKY010000023.1"/>
</dbReference>
<dbReference type="PROSITE" id="PS00600">
    <property type="entry name" value="AA_TRANSFER_CLASS_3"/>
    <property type="match status" value="1"/>
</dbReference>
<keyword evidence="4" id="KW-0808">Transferase</keyword>
<dbReference type="InterPro" id="IPR015421">
    <property type="entry name" value="PyrdxlP-dep_Trfase_major"/>
</dbReference>
<dbReference type="Gene3D" id="3.90.1150.10">
    <property type="entry name" value="Aspartate Aminotransferase, domain 1"/>
    <property type="match status" value="1"/>
</dbReference>
<dbReference type="EMBL" id="JARLKY010000023">
    <property type="protein sequence ID" value="MEC0227606.1"/>
    <property type="molecule type" value="Genomic_DNA"/>
</dbReference>
<keyword evidence="4" id="KW-0032">Aminotransferase</keyword>
<dbReference type="InterPro" id="IPR015424">
    <property type="entry name" value="PyrdxlP-dep_Trfase"/>
</dbReference>
<comment type="similarity">
    <text evidence="3">Belongs to the class-III pyridoxal-phosphate-dependent aminotransferase family.</text>
</comment>
<dbReference type="PANTHER" id="PTHR43713:SF3">
    <property type="entry name" value="GLUTAMATE-1-SEMIALDEHYDE 2,1-AMINOMUTASE 1, CHLOROPLASTIC-RELATED"/>
    <property type="match status" value="1"/>
</dbReference>